<evidence type="ECO:0000313" key="2">
    <source>
        <dbReference type="Proteomes" id="UP000798662"/>
    </source>
</evidence>
<gene>
    <name evidence="1" type="ORF">I4F81_006878</name>
</gene>
<keyword evidence="2" id="KW-1185">Reference proteome</keyword>
<sequence>MSSNFITPAKSTHTASLGAKRVNEPLAPSRVSYRPVALSARLEDRNVVAPGHQRGIRGPRGGRPRDAPPPPPPPRGGTGTSAAVAGAATAARAAGAAPPQPVVAAIIVPATVAAAEGVRQPAHGEPSGRVGSEGARIGGGGRYTRGTLGGEAGGREEP</sequence>
<comment type="caution">
    <text evidence="1">The sequence shown here is derived from an EMBL/GenBank/DDBJ whole genome shotgun (WGS) entry which is preliminary data.</text>
</comment>
<reference evidence="1" key="1">
    <citation type="submission" date="2019-11" db="EMBL/GenBank/DDBJ databases">
        <title>Nori genome reveals adaptations in red seaweeds to the harsh intertidal environment.</title>
        <authorList>
            <person name="Wang D."/>
            <person name="Mao Y."/>
        </authorList>
    </citation>
    <scope>NUCLEOTIDE SEQUENCE</scope>
    <source>
        <tissue evidence="1">Gametophyte</tissue>
    </source>
</reference>
<evidence type="ECO:0000313" key="1">
    <source>
        <dbReference type="EMBL" id="KAK1864330.1"/>
    </source>
</evidence>
<dbReference type="Proteomes" id="UP000798662">
    <property type="component" value="Chromosome 2"/>
</dbReference>
<name>A0ACC3C2B3_PYRYE</name>
<proteinExistence type="predicted"/>
<organism evidence="1 2">
    <name type="scientific">Pyropia yezoensis</name>
    <name type="common">Susabi-nori</name>
    <name type="synonym">Porphyra yezoensis</name>
    <dbReference type="NCBI Taxonomy" id="2788"/>
    <lineage>
        <taxon>Eukaryota</taxon>
        <taxon>Rhodophyta</taxon>
        <taxon>Bangiophyceae</taxon>
        <taxon>Bangiales</taxon>
        <taxon>Bangiaceae</taxon>
        <taxon>Pyropia</taxon>
    </lineage>
</organism>
<accession>A0ACC3C2B3</accession>
<dbReference type="EMBL" id="CM020619">
    <property type="protein sequence ID" value="KAK1864330.1"/>
    <property type="molecule type" value="Genomic_DNA"/>
</dbReference>
<protein>
    <submittedName>
        <fullName evidence="1">Uncharacterized protein</fullName>
    </submittedName>
</protein>